<dbReference type="SMART" id="SM00338">
    <property type="entry name" value="BRLZ"/>
    <property type="match status" value="1"/>
</dbReference>
<evidence type="ECO:0000259" key="2">
    <source>
        <dbReference type="PROSITE" id="PS50217"/>
    </source>
</evidence>
<feature type="compositionally biased region" description="Basic and acidic residues" evidence="1">
    <location>
        <begin position="73"/>
        <end position="99"/>
    </location>
</feature>
<feature type="region of interest" description="Disordered" evidence="1">
    <location>
        <begin position="296"/>
        <end position="322"/>
    </location>
</feature>
<name>A0ABD3RQK4_9STRA</name>
<dbReference type="InterPro" id="IPR004827">
    <property type="entry name" value="bZIP"/>
</dbReference>
<dbReference type="PROSITE" id="PS00036">
    <property type="entry name" value="BZIP_BASIC"/>
    <property type="match status" value="1"/>
</dbReference>
<dbReference type="InterPro" id="IPR046347">
    <property type="entry name" value="bZIP_sf"/>
</dbReference>
<dbReference type="EMBL" id="JALLPB020000366">
    <property type="protein sequence ID" value="KAL3809895.1"/>
    <property type="molecule type" value="Genomic_DNA"/>
</dbReference>
<dbReference type="CDD" id="cd14686">
    <property type="entry name" value="bZIP"/>
    <property type="match status" value="1"/>
</dbReference>
<feature type="region of interest" description="Disordered" evidence="1">
    <location>
        <begin position="37"/>
        <end position="99"/>
    </location>
</feature>
<reference evidence="3 4" key="1">
    <citation type="submission" date="2024-10" db="EMBL/GenBank/DDBJ databases">
        <title>Updated reference genomes for cyclostephanoid diatoms.</title>
        <authorList>
            <person name="Roberts W.R."/>
            <person name="Alverson A.J."/>
        </authorList>
    </citation>
    <scope>NUCLEOTIDE SEQUENCE [LARGE SCALE GENOMIC DNA]</scope>
    <source>
        <strain evidence="3 4">AJA228-03</strain>
    </source>
</reference>
<sequence length="322" mass="35112">MKGLVAAAAMMAEGNSSGKSDKLFSSDQAVVVNNILSSRKTMDGKKASDSLSDNDDDVERGDIRKPVFSPTSDKTKTEKHVDGRAARERRLEQNRRAAVESRRRKKVMIDELQRSVTFYKKSNESLKMVNLDLEQRLLLARQKVLSKQRILQALDVSIILHDAAEQLKSSEPNQDDKQPSVPSVTTVPFLPLPLNLSVCPSKINPIGLPGAISNSMYSANTYSYPSDPSLDAKVSVSDAIASQMPSGVEVGGEKYLESLRMYAIAQTANANAAAAAAKAAIEALNWHKRKKLNNGQLVSTSSSPIQPFPQVVTEPPTKRHKA</sequence>
<protein>
    <recommendedName>
        <fullName evidence="2">BZIP domain-containing protein</fullName>
    </recommendedName>
</protein>
<comment type="caution">
    <text evidence="3">The sequence shown here is derived from an EMBL/GenBank/DDBJ whole genome shotgun (WGS) entry which is preliminary data.</text>
</comment>
<dbReference type="PROSITE" id="PS50217">
    <property type="entry name" value="BZIP"/>
    <property type="match status" value="1"/>
</dbReference>
<keyword evidence="4" id="KW-1185">Reference proteome</keyword>
<dbReference type="Proteomes" id="UP001530377">
    <property type="component" value="Unassembled WGS sequence"/>
</dbReference>
<feature type="domain" description="BZIP" evidence="2">
    <location>
        <begin position="84"/>
        <end position="137"/>
    </location>
</feature>
<dbReference type="Gene3D" id="1.20.5.170">
    <property type="match status" value="1"/>
</dbReference>
<organism evidence="3 4">
    <name type="scientific">Cyclostephanos tholiformis</name>
    <dbReference type="NCBI Taxonomy" id="382380"/>
    <lineage>
        <taxon>Eukaryota</taxon>
        <taxon>Sar</taxon>
        <taxon>Stramenopiles</taxon>
        <taxon>Ochrophyta</taxon>
        <taxon>Bacillariophyta</taxon>
        <taxon>Coscinodiscophyceae</taxon>
        <taxon>Thalassiosirophycidae</taxon>
        <taxon>Stephanodiscales</taxon>
        <taxon>Stephanodiscaceae</taxon>
        <taxon>Cyclostephanos</taxon>
    </lineage>
</organism>
<dbReference type="AlphaFoldDB" id="A0ABD3RQK4"/>
<accession>A0ABD3RQK4</accession>
<evidence type="ECO:0000313" key="4">
    <source>
        <dbReference type="Proteomes" id="UP001530377"/>
    </source>
</evidence>
<proteinExistence type="predicted"/>
<dbReference type="SUPFAM" id="SSF57959">
    <property type="entry name" value="Leucine zipper domain"/>
    <property type="match status" value="1"/>
</dbReference>
<evidence type="ECO:0000313" key="3">
    <source>
        <dbReference type="EMBL" id="KAL3809895.1"/>
    </source>
</evidence>
<feature type="compositionally biased region" description="Polar residues" evidence="1">
    <location>
        <begin position="296"/>
        <end position="305"/>
    </location>
</feature>
<gene>
    <name evidence="3" type="ORF">ACHAXA_008547</name>
</gene>
<dbReference type="Pfam" id="PF00170">
    <property type="entry name" value="bZIP_1"/>
    <property type="match status" value="1"/>
</dbReference>
<evidence type="ECO:0000256" key="1">
    <source>
        <dbReference type="SAM" id="MobiDB-lite"/>
    </source>
</evidence>